<dbReference type="OrthoDB" id="10470559at2759"/>
<comment type="caution">
    <text evidence="1">The sequence shown here is derived from an EMBL/GenBank/DDBJ whole genome shotgun (WGS) entry which is preliminary data.</text>
</comment>
<evidence type="ECO:0000313" key="1">
    <source>
        <dbReference type="EMBL" id="KAF3847382.1"/>
    </source>
</evidence>
<dbReference type="EMBL" id="JAAKFY010000013">
    <property type="protein sequence ID" value="KAF3847382.1"/>
    <property type="molecule type" value="Genomic_DNA"/>
</dbReference>
<organism evidence="1 2">
    <name type="scientific">Dissostichus mawsoni</name>
    <name type="common">Antarctic cod</name>
    <dbReference type="NCBI Taxonomy" id="36200"/>
    <lineage>
        <taxon>Eukaryota</taxon>
        <taxon>Metazoa</taxon>
        <taxon>Chordata</taxon>
        <taxon>Craniata</taxon>
        <taxon>Vertebrata</taxon>
        <taxon>Euteleostomi</taxon>
        <taxon>Actinopterygii</taxon>
        <taxon>Neopterygii</taxon>
        <taxon>Teleostei</taxon>
        <taxon>Neoteleostei</taxon>
        <taxon>Acanthomorphata</taxon>
        <taxon>Eupercaria</taxon>
        <taxon>Perciformes</taxon>
        <taxon>Notothenioidei</taxon>
        <taxon>Nototheniidae</taxon>
        <taxon>Dissostichus</taxon>
    </lineage>
</organism>
<accession>A0A7J5YD60</accession>
<evidence type="ECO:0000313" key="2">
    <source>
        <dbReference type="Proteomes" id="UP000518266"/>
    </source>
</evidence>
<dbReference type="Proteomes" id="UP000518266">
    <property type="component" value="Unassembled WGS sequence"/>
</dbReference>
<proteinExistence type="predicted"/>
<dbReference type="AlphaFoldDB" id="A0A7J5YD60"/>
<protein>
    <submittedName>
        <fullName evidence="1">Uncharacterized protein</fullName>
    </submittedName>
</protein>
<sequence length="81" mass="9053">MDSFSMPLRSPRLLWGGRVNPLMLRPVRTRLDSTLDDIIHGEAAGGRLSPQLGIDLLGQHLQQMTRRDRSGNSSSPENFIL</sequence>
<name>A0A7J5YD60_DISMA</name>
<reference evidence="1 2" key="1">
    <citation type="submission" date="2020-03" db="EMBL/GenBank/DDBJ databases">
        <title>Dissostichus mawsoni Genome sequencing and assembly.</title>
        <authorList>
            <person name="Park H."/>
        </authorList>
    </citation>
    <scope>NUCLEOTIDE SEQUENCE [LARGE SCALE GENOMIC DNA]</scope>
    <source>
        <strain evidence="1">DM0001</strain>
        <tissue evidence="1">Muscle</tissue>
    </source>
</reference>
<keyword evidence="2" id="KW-1185">Reference proteome</keyword>
<gene>
    <name evidence="1" type="ORF">F7725_020410</name>
</gene>